<dbReference type="InterPro" id="IPR013022">
    <property type="entry name" value="Xyl_isomerase-like_TIM-brl"/>
</dbReference>
<keyword evidence="3" id="KW-1185">Reference proteome</keyword>
<dbReference type="InterPro" id="IPR036237">
    <property type="entry name" value="Xyl_isomerase-like_sf"/>
</dbReference>
<feature type="domain" description="Xylose isomerase-like TIM barrel" evidence="1">
    <location>
        <begin position="84"/>
        <end position="247"/>
    </location>
</feature>
<sequence>MLGLGSFSYRWSCGFKDRIPEKPLGLLDLLDRAELANLSLVQFADNIPLHERDNGEIAELATESKAKGISVELGLAGATDTASLTTYLGYANQLDCELIRVSLDATDLQKGQCQLVAELKEIEQSLVDQSVRIAFENHFAISSPELASLVQRLDSDRFGVCLDVANSICAGEWPLETVNILAPFAINLHLKDCRFVPDPYGVGFKVEGVPLGKGIVDIGAVFDRLRPDERGINIILEHWLPWECDQAALSKREDEWVLESALIARRVLETFNP</sequence>
<protein>
    <submittedName>
        <fullName evidence="2">TIM barrel protein</fullName>
    </submittedName>
</protein>
<dbReference type="Proteomes" id="UP001209803">
    <property type="component" value="Chromosome"/>
</dbReference>
<dbReference type="Pfam" id="PF01261">
    <property type="entry name" value="AP_endonuc_2"/>
    <property type="match status" value="1"/>
</dbReference>
<dbReference type="InterPro" id="IPR050312">
    <property type="entry name" value="IolE/XylAMocC-like"/>
</dbReference>
<dbReference type="PANTHER" id="PTHR12110">
    <property type="entry name" value="HYDROXYPYRUVATE ISOMERASE"/>
    <property type="match status" value="1"/>
</dbReference>
<gene>
    <name evidence="2" type="ORF">K1718_00430</name>
</gene>
<proteinExistence type="predicted"/>
<dbReference type="EMBL" id="CP120863">
    <property type="protein sequence ID" value="WFE89858.1"/>
    <property type="molecule type" value="Genomic_DNA"/>
</dbReference>
<evidence type="ECO:0000313" key="2">
    <source>
        <dbReference type="EMBL" id="WFE89858.1"/>
    </source>
</evidence>
<dbReference type="PANTHER" id="PTHR12110:SF53">
    <property type="entry name" value="BLR5974 PROTEIN"/>
    <property type="match status" value="1"/>
</dbReference>
<evidence type="ECO:0000259" key="1">
    <source>
        <dbReference type="Pfam" id="PF01261"/>
    </source>
</evidence>
<dbReference type="Gene3D" id="3.20.20.150">
    <property type="entry name" value="Divalent-metal-dependent TIM barrel enzymes"/>
    <property type="match status" value="1"/>
</dbReference>
<dbReference type="SUPFAM" id="SSF51658">
    <property type="entry name" value="Xylose isomerase-like"/>
    <property type="match status" value="1"/>
</dbReference>
<evidence type="ECO:0000313" key="3">
    <source>
        <dbReference type="Proteomes" id="UP001209803"/>
    </source>
</evidence>
<name>A0ABY8F2Z6_9HYPH</name>
<accession>A0ABY8F2Z6</accession>
<dbReference type="RefSeq" id="WP_265680117.1">
    <property type="nucleotide sequence ID" value="NZ_CP120863.1"/>
</dbReference>
<reference evidence="2 3" key="1">
    <citation type="submission" date="2023-03" db="EMBL/GenBank/DDBJ databases">
        <title>Roseibium porphyridii sp. nov. and Roseibium rhodosorbium sp. nov. isolated from marine algae, Porphyridium cruentum and Rhodosorus marinus, respectively.</title>
        <authorList>
            <person name="Lee M.W."/>
            <person name="Choi B.J."/>
            <person name="Lee J.K."/>
            <person name="Choi D.G."/>
            <person name="Baek J.H."/>
            <person name="Bayburt H."/>
            <person name="Kim J.M."/>
            <person name="Han D.M."/>
            <person name="Kim K.H."/>
            <person name="Jeon C.O."/>
        </authorList>
    </citation>
    <scope>NUCLEOTIDE SEQUENCE [LARGE SCALE GENOMIC DNA]</scope>
    <source>
        <strain evidence="2 3">KMA01</strain>
    </source>
</reference>
<organism evidence="2 3">
    <name type="scientific">Roseibium porphyridii</name>
    <dbReference type="NCBI Taxonomy" id="2866279"/>
    <lineage>
        <taxon>Bacteria</taxon>
        <taxon>Pseudomonadati</taxon>
        <taxon>Pseudomonadota</taxon>
        <taxon>Alphaproteobacteria</taxon>
        <taxon>Hyphomicrobiales</taxon>
        <taxon>Stappiaceae</taxon>
        <taxon>Roseibium</taxon>
    </lineage>
</organism>